<keyword evidence="1" id="KW-0812">Transmembrane</keyword>
<dbReference type="Proteomes" id="UP000198939">
    <property type="component" value="Unassembled WGS sequence"/>
</dbReference>
<dbReference type="STRING" id="501024.RTCCBAU85039_6498"/>
<accession>A0A1H8WF73</accession>
<feature type="transmembrane region" description="Helical" evidence="1">
    <location>
        <begin position="21"/>
        <end position="43"/>
    </location>
</feature>
<evidence type="ECO:0000313" key="3">
    <source>
        <dbReference type="EMBL" id="SEP26163.1"/>
    </source>
</evidence>
<reference evidence="2" key="1">
    <citation type="submission" date="2016-10" db="EMBL/GenBank/DDBJ databases">
        <authorList>
            <person name="de Groot N.N."/>
        </authorList>
    </citation>
    <scope>NUCLEOTIDE SEQUENCE [LARGE SCALE GENOMIC DNA]</scope>
    <source>
        <strain evidence="2">CCBAU85039</strain>
    </source>
</reference>
<gene>
    <name evidence="2" type="ORF">RTCCBAU85039_6498</name>
    <name evidence="3" type="ORF">SAMN05216228_10634</name>
</gene>
<reference evidence="4" key="3">
    <citation type="submission" date="2016-10" db="EMBL/GenBank/DDBJ databases">
        <authorList>
            <person name="Wibberg D."/>
        </authorList>
    </citation>
    <scope>NUCLEOTIDE SEQUENCE [LARGE SCALE GENOMIC DNA]</scope>
</reference>
<keyword evidence="5" id="KW-1185">Reference proteome</keyword>
<name>A0A1H8WF73_9HYPH</name>
<dbReference type="EMBL" id="FOCV01000063">
    <property type="protein sequence ID" value="SEP26163.1"/>
    <property type="molecule type" value="Genomic_DNA"/>
</dbReference>
<protein>
    <submittedName>
        <fullName evidence="2">Uncharacterized protein</fullName>
    </submittedName>
</protein>
<evidence type="ECO:0000256" key="1">
    <source>
        <dbReference type="SAM" id="Phobius"/>
    </source>
</evidence>
<dbReference type="AlphaFoldDB" id="A0A1H8WF73"/>
<dbReference type="EMBL" id="FNXB01000077">
    <property type="protein sequence ID" value="SEI20907.1"/>
    <property type="molecule type" value="Genomic_DNA"/>
</dbReference>
<sequence length="62" mass="6749">MKSVGLERIEKDAMVPLVLRLAVPTIVKLCVCAAYQLLNAFFVRRLGANHLCRTAAPVAAEP</sequence>
<dbReference type="Proteomes" id="UP000183063">
    <property type="component" value="Unassembled WGS sequence"/>
</dbReference>
<keyword evidence="1" id="KW-0472">Membrane</keyword>
<evidence type="ECO:0000313" key="4">
    <source>
        <dbReference type="Proteomes" id="UP000183063"/>
    </source>
</evidence>
<keyword evidence="1" id="KW-1133">Transmembrane helix</keyword>
<evidence type="ECO:0000313" key="5">
    <source>
        <dbReference type="Proteomes" id="UP000198939"/>
    </source>
</evidence>
<reference evidence="3 5" key="2">
    <citation type="submission" date="2016-10" db="EMBL/GenBank/DDBJ databases">
        <authorList>
            <person name="Varghese N."/>
            <person name="Submissions S."/>
        </authorList>
    </citation>
    <scope>NUCLEOTIDE SEQUENCE [LARGE SCALE GENOMIC DNA]</scope>
    <source>
        <strain evidence="3 5">CGMCC 1.7071</strain>
    </source>
</reference>
<proteinExistence type="predicted"/>
<organism evidence="2 4">
    <name type="scientific">Rhizobium tibeticum</name>
    <dbReference type="NCBI Taxonomy" id="501024"/>
    <lineage>
        <taxon>Bacteria</taxon>
        <taxon>Pseudomonadati</taxon>
        <taxon>Pseudomonadota</taxon>
        <taxon>Alphaproteobacteria</taxon>
        <taxon>Hyphomicrobiales</taxon>
        <taxon>Rhizobiaceae</taxon>
        <taxon>Rhizobium/Agrobacterium group</taxon>
        <taxon>Rhizobium</taxon>
    </lineage>
</organism>
<evidence type="ECO:0000313" key="2">
    <source>
        <dbReference type="EMBL" id="SEI20907.1"/>
    </source>
</evidence>